<evidence type="ECO:0000259" key="4">
    <source>
        <dbReference type="PROSITE" id="PS50949"/>
    </source>
</evidence>
<dbReference type="EMBL" id="CP058316">
    <property type="protein sequence ID" value="QLD11532.1"/>
    <property type="molecule type" value="Genomic_DNA"/>
</dbReference>
<gene>
    <name evidence="5" type="ORF">HW566_06955</name>
</gene>
<dbReference type="PANTHER" id="PTHR43537:SF5">
    <property type="entry name" value="UXU OPERON TRANSCRIPTIONAL REGULATOR"/>
    <property type="match status" value="1"/>
</dbReference>
<protein>
    <submittedName>
        <fullName evidence="5">GntR family transcriptional regulator</fullName>
    </submittedName>
</protein>
<dbReference type="SUPFAM" id="SSF46785">
    <property type="entry name" value="Winged helix' DNA-binding domain"/>
    <property type="match status" value="1"/>
</dbReference>
<evidence type="ECO:0000256" key="2">
    <source>
        <dbReference type="ARBA" id="ARBA00023125"/>
    </source>
</evidence>
<dbReference type="AlphaFoldDB" id="A0A7D5EV55"/>
<keyword evidence="3" id="KW-0804">Transcription</keyword>
<organism evidence="5 6">
    <name type="scientific">Microbacterium oleivorans</name>
    <dbReference type="NCBI Taxonomy" id="273677"/>
    <lineage>
        <taxon>Bacteria</taxon>
        <taxon>Bacillati</taxon>
        <taxon>Actinomycetota</taxon>
        <taxon>Actinomycetes</taxon>
        <taxon>Micrococcales</taxon>
        <taxon>Microbacteriaceae</taxon>
        <taxon>Microbacterium</taxon>
    </lineage>
</organism>
<reference evidence="5 6" key="1">
    <citation type="submission" date="2020-06" db="EMBL/GenBank/DDBJ databases">
        <authorList>
            <person name="Jo H."/>
        </authorList>
    </citation>
    <scope>NUCLEOTIDE SEQUENCE [LARGE SCALE GENOMIC DNA]</scope>
    <source>
        <strain evidence="5 6">I46</strain>
    </source>
</reference>
<dbReference type="InterPro" id="IPR036388">
    <property type="entry name" value="WH-like_DNA-bd_sf"/>
</dbReference>
<evidence type="ECO:0000313" key="6">
    <source>
        <dbReference type="Proteomes" id="UP000509638"/>
    </source>
</evidence>
<feature type="domain" description="HTH gntR-type" evidence="4">
    <location>
        <begin position="6"/>
        <end position="73"/>
    </location>
</feature>
<name>A0A7D5EV55_9MICO</name>
<sequence>MDDETGAAGRRIAHALRERIITGEIAMGDKLGERDVAVQLGVSRVPVREALQLLESEGFVSSSHRRAAIVHTFTLDDARELFDMRMQLEPFAASLAARRAAAGADTTYLVAALEVAHVDHDEDAPASTRNSDLHEEIFALAAHRLLLRMSGLLTGRTRWLFRLTPERDTQSRWDEHDEIVEAILAGHADLAFALAAAHVERGRSESMPRLAEMLPAEPVRRRRRATAAR</sequence>
<dbReference type="PANTHER" id="PTHR43537">
    <property type="entry name" value="TRANSCRIPTIONAL REGULATOR, GNTR FAMILY"/>
    <property type="match status" value="1"/>
</dbReference>
<dbReference type="PROSITE" id="PS50949">
    <property type="entry name" value="HTH_GNTR"/>
    <property type="match status" value="1"/>
</dbReference>
<dbReference type="Proteomes" id="UP000509638">
    <property type="component" value="Chromosome"/>
</dbReference>
<dbReference type="Pfam" id="PF07729">
    <property type="entry name" value="FCD"/>
    <property type="match status" value="1"/>
</dbReference>
<evidence type="ECO:0000256" key="3">
    <source>
        <dbReference type="ARBA" id="ARBA00023163"/>
    </source>
</evidence>
<evidence type="ECO:0000256" key="1">
    <source>
        <dbReference type="ARBA" id="ARBA00023015"/>
    </source>
</evidence>
<dbReference type="InterPro" id="IPR000524">
    <property type="entry name" value="Tscrpt_reg_HTH_GntR"/>
</dbReference>
<dbReference type="RefSeq" id="WP_178011534.1">
    <property type="nucleotide sequence ID" value="NZ_CP058316.1"/>
</dbReference>
<dbReference type="GO" id="GO:0003700">
    <property type="term" value="F:DNA-binding transcription factor activity"/>
    <property type="evidence" value="ECO:0007669"/>
    <property type="project" value="InterPro"/>
</dbReference>
<dbReference type="InterPro" id="IPR036390">
    <property type="entry name" value="WH_DNA-bd_sf"/>
</dbReference>
<dbReference type="GO" id="GO:0003677">
    <property type="term" value="F:DNA binding"/>
    <property type="evidence" value="ECO:0007669"/>
    <property type="project" value="UniProtKB-KW"/>
</dbReference>
<dbReference type="Pfam" id="PF00392">
    <property type="entry name" value="GntR"/>
    <property type="match status" value="1"/>
</dbReference>
<dbReference type="CDD" id="cd07377">
    <property type="entry name" value="WHTH_GntR"/>
    <property type="match status" value="1"/>
</dbReference>
<dbReference type="InterPro" id="IPR008920">
    <property type="entry name" value="TF_FadR/GntR_C"/>
</dbReference>
<keyword evidence="2" id="KW-0238">DNA-binding</keyword>
<dbReference type="Gene3D" id="1.20.120.530">
    <property type="entry name" value="GntR ligand-binding domain-like"/>
    <property type="match status" value="1"/>
</dbReference>
<dbReference type="Gene3D" id="1.10.10.10">
    <property type="entry name" value="Winged helix-like DNA-binding domain superfamily/Winged helix DNA-binding domain"/>
    <property type="match status" value="1"/>
</dbReference>
<dbReference type="InterPro" id="IPR011711">
    <property type="entry name" value="GntR_C"/>
</dbReference>
<proteinExistence type="predicted"/>
<dbReference type="SMART" id="SM00895">
    <property type="entry name" value="FCD"/>
    <property type="match status" value="1"/>
</dbReference>
<dbReference type="SUPFAM" id="SSF48008">
    <property type="entry name" value="GntR ligand-binding domain-like"/>
    <property type="match status" value="1"/>
</dbReference>
<dbReference type="SMART" id="SM00345">
    <property type="entry name" value="HTH_GNTR"/>
    <property type="match status" value="1"/>
</dbReference>
<evidence type="ECO:0000313" key="5">
    <source>
        <dbReference type="EMBL" id="QLD11532.1"/>
    </source>
</evidence>
<keyword evidence="1" id="KW-0805">Transcription regulation</keyword>
<accession>A0A7D5EV55</accession>
<dbReference type="PRINTS" id="PR00035">
    <property type="entry name" value="HTHGNTR"/>
</dbReference>